<feature type="coiled-coil region" evidence="5">
    <location>
        <begin position="574"/>
        <end position="623"/>
    </location>
</feature>
<dbReference type="Pfam" id="PF15975">
    <property type="entry name" value="Flot"/>
    <property type="match status" value="1"/>
</dbReference>
<evidence type="ECO:0000256" key="2">
    <source>
        <dbReference type="ARBA" id="ARBA00022753"/>
    </source>
</evidence>
<dbReference type="SUPFAM" id="SSF56672">
    <property type="entry name" value="DNA/RNA polymerases"/>
    <property type="match status" value="1"/>
</dbReference>
<feature type="domain" description="Reverse transcriptase" evidence="6">
    <location>
        <begin position="1"/>
        <end position="254"/>
    </location>
</feature>
<dbReference type="EMBL" id="JAUCMX010000027">
    <property type="protein sequence ID" value="KAK3509320.1"/>
    <property type="molecule type" value="Genomic_DNA"/>
</dbReference>
<evidence type="ECO:0000256" key="4">
    <source>
        <dbReference type="RuleBase" id="RU366054"/>
    </source>
</evidence>
<dbReference type="GO" id="GO:0072659">
    <property type="term" value="P:protein localization to plasma membrane"/>
    <property type="evidence" value="ECO:0007669"/>
    <property type="project" value="TreeGrafter"/>
</dbReference>
<evidence type="ECO:0000313" key="7">
    <source>
        <dbReference type="EMBL" id="KAK3509320.1"/>
    </source>
</evidence>
<dbReference type="Pfam" id="PF00078">
    <property type="entry name" value="RVT_1"/>
    <property type="match status" value="1"/>
</dbReference>
<dbReference type="GO" id="GO:0016600">
    <property type="term" value="C:flotillin complex"/>
    <property type="evidence" value="ECO:0007669"/>
    <property type="project" value="TreeGrafter"/>
</dbReference>
<dbReference type="InterPro" id="IPR001107">
    <property type="entry name" value="Band_7"/>
</dbReference>
<dbReference type="GO" id="GO:0002020">
    <property type="term" value="F:protease binding"/>
    <property type="evidence" value="ECO:0007669"/>
    <property type="project" value="TreeGrafter"/>
</dbReference>
<dbReference type="CDD" id="cd03399">
    <property type="entry name" value="SPFH_flotillin"/>
    <property type="match status" value="1"/>
</dbReference>
<dbReference type="InterPro" id="IPR000477">
    <property type="entry name" value="RT_dom"/>
</dbReference>
<evidence type="ECO:0000256" key="3">
    <source>
        <dbReference type="ARBA" id="ARBA00023136"/>
    </source>
</evidence>
<dbReference type="GO" id="GO:0045661">
    <property type="term" value="P:regulation of myoblast differentiation"/>
    <property type="evidence" value="ECO:0007669"/>
    <property type="project" value="TreeGrafter"/>
</dbReference>
<feature type="non-terminal residue" evidence="7">
    <location>
        <position position="1"/>
    </location>
</feature>
<dbReference type="InterPro" id="IPR036691">
    <property type="entry name" value="Endo/exonu/phosph_ase_sf"/>
</dbReference>
<accession>A0AAE0PX13</accession>
<dbReference type="FunFam" id="3.30.479.30:FF:000003">
    <property type="entry name" value="Flotillin 2"/>
    <property type="match status" value="1"/>
</dbReference>
<evidence type="ECO:0000256" key="1">
    <source>
        <dbReference type="ARBA" id="ARBA00007161"/>
    </source>
</evidence>
<dbReference type="Gene3D" id="3.30.479.30">
    <property type="entry name" value="Band 7 domain"/>
    <property type="match status" value="1"/>
</dbReference>
<keyword evidence="2" id="KW-0967">Endosome</keyword>
<dbReference type="InterPro" id="IPR043502">
    <property type="entry name" value="DNA/RNA_pol_sf"/>
</dbReference>
<sequence>VGCELEEKERFWSELDEVMESIATGERLVIGADFNGHVGEGNTGDEEVMGKFGVKERNLEGQMVVDFAKRMDMAVVNTYFQKREEHRVTYKSGDLEKAYDRVPREEVWYCMRKSGVAEKYVRVVQDMYERSRTVVRCAVGQTEEFKVEVGLHQGSALSPFLFAIVMDQLSEEDRQESPWTMMFAADIVICSESREQVEENLERWRFVLERRGMKVSRSKTEYMCVNEREGSGTVRLQGEEVKKVQEFKYLGSTVQSHGECGKEVKKRVQAGWNGWRKVSGVLCDRKISARIKGKVYRTVVRPAMLYGLETVSLRKRQESELEVAELKMLRFSLGVTRLDRIRNEYIRGTAHVGRLGDKVREARLRWFGHVQRRESGCCGSDKKAYTVGGWVWAWWLLTDIQKITLEIMTLQPKCEDVETAEGVALTVTGVAQVKVMTDPELLSLACEQFLGKSVMEIKGVILQTLEGHLRSILGTLTVEQIYQDRDQFASLVREVAAPDVGRMGIEILSFTIKDVYDKVDYLSSLGKTQTAAVQRDADIGVAEAERDAGIREAECKKEMMDIKFLADTKMADSKRELEMQKAAFNQEVNTKKAEAQLAYELQAAKEQQKIRLEEIEIEVVQRKKLITIEEKEIVRTDKELIATVKRPAEAEAYRMQQLAEGHKVKKVLTAQAEAEKIKKIGEAEAASIEAVGKAEAEKMRLKAEAYRQYGEAAQTALVLEALPKIAEKVAAPLSKTNEIVILSGEGNRVTSEVNRLLAELPVTVNALTGVDLTKMPLLQKMTAAHA</sequence>
<dbReference type="AlphaFoldDB" id="A0AAE0PX13"/>
<dbReference type="SUPFAM" id="SSF117892">
    <property type="entry name" value="Band 7/SPFH domain"/>
    <property type="match status" value="1"/>
</dbReference>
<dbReference type="Pfam" id="PF01145">
    <property type="entry name" value="Band_7"/>
    <property type="match status" value="1"/>
</dbReference>
<proteinExistence type="inferred from homology"/>
<name>A0AAE0PX13_9TELE</name>
<dbReference type="Gene3D" id="3.60.10.10">
    <property type="entry name" value="Endonuclease/exonuclease/phosphatase"/>
    <property type="match status" value="1"/>
</dbReference>
<dbReference type="InterPro" id="IPR036013">
    <property type="entry name" value="Band_7/SPFH_dom_sf"/>
</dbReference>
<dbReference type="Proteomes" id="UP001274896">
    <property type="component" value="Unassembled WGS sequence"/>
</dbReference>
<comment type="caution">
    <text evidence="7">The sequence shown here is derived from an EMBL/GenBank/DDBJ whole genome shotgun (WGS) entry which is preliminary data.</text>
</comment>
<dbReference type="PANTHER" id="PTHR13806">
    <property type="entry name" value="FLOTILLIN-RELATED"/>
    <property type="match status" value="1"/>
</dbReference>
<comment type="subunit">
    <text evidence="4">Heterooligomeric complex.</text>
</comment>
<keyword evidence="3 4" id="KW-0472">Membrane</keyword>
<dbReference type="GO" id="GO:0005768">
    <property type="term" value="C:endosome"/>
    <property type="evidence" value="ECO:0007669"/>
    <property type="project" value="UniProtKB-SubCell"/>
</dbReference>
<keyword evidence="8" id="KW-1185">Reference proteome</keyword>
<evidence type="ECO:0000313" key="8">
    <source>
        <dbReference type="Proteomes" id="UP001274896"/>
    </source>
</evidence>
<keyword evidence="5" id="KW-0175">Coiled coil</keyword>
<evidence type="ECO:0000256" key="5">
    <source>
        <dbReference type="SAM" id="Coils"/>
    </source>
</evidence>
<protein>
    <recommendedName>
        <fullName evidence="4">Flotillin</fullName>
    </recommendedName>
</protein>
<dbReference type="SMART" id="SM00244">
    <property type="entry name" value="PHB"/>
    <property type="match status" value="1"/>
</dbReference>
<reference evidence="7" key="1">
    <citation type="submission" date="2023-06" db="EMBL/GenBank/DDBJ databases">
        <title>Male Hemibagrus guttatus genome.</title>
        <authorList>
            <person name="Bian C."/>
        </authorList>
    </citation>
    <scope>NUCLEOTIDE SEQUENCE</scope>
    <source>
        <strain evidence="7">Male_cb2023</strain>
        <tissue evidence="7">Muscle</tissue>
    </source>
</reference>
<dbReference type="PANTHER" id="PTHR13806:SF46">
    <property type="entry name" value="FLOTILLIN-1-RELATED"/>
    <property type="match status" value="1"/>
</dbReference>
<dbReference type="InterPro" id="IPR031905">
    <property type="entry name" value="Flotillin_C"/>
</dbReference>
<organism evidence="7 8">
    <name type="scientific">Hemibagrus guttatus</name>
    <dbReference type="NCBI Taxonomy" id="175788"/>
    <lineage>
        <taxon>Eukaryota</taxon>
        <taxon>Metazoa</taxon>
        <taxon>Chordata</taxon>
        <taxon>Craniata</taxon>
        <taxon>Vertebrata</taxon>
        <taxon>Euteleostomi</taxon>
        <taxon>Actinopterygii</taxon>
        <taxon>Neopterygii</taxon>
        <taxon>Teleostei</taxon>
        <taxon>Ostariophysi</taxon>
        <taxon>Siluriformes</taxon>
        <taxon>Bagridae</taxon>
        <taxon>Hemibagrus</taxon>
    </lineage>
</organism>
<comment type="similarity">
    <text evidence="1 4">Belongs to the band 7/mec-2 family. Flotillin subfamily.</text>
</comment>
<evidence type="ECO:0000259" key="6">
    <source>
        <dbReference type="PROSITE" id="PS50878"/>
    </source>
</evidence>
<comment type="subcellular location">
    <subcellularLocation>
        <location evidence="4">Membrane</location>
    </subcellularLocation>
    <subcellularLocation>
        <location evidence="4">Endosome</location>
    </subcellularLocation>
</comment>
<dbReference type="InterPro" id="IPR027705">
    <property type="entry name" value="Flotillin_fam"/>
</dbReference>
<dbReference type="PROSITE" id="PS50878">
    <property type="entry name" value="RT_POL"/>
    <property type="match status" value="1"/>
</dbReference>
<gene>
    <name evidence="7" type="ORF">QTP70_028556</name>
</gene>